<evidence type="ECO:0000259" key="1">
    <source>
        <dbReference type="Pfam" id="PF04230"/>
    </source>
</evidence>
<keyword evidence="3" id="KW-1185">Reference proteome</keyword>
<organism evidence="2 3">
    <name type="scientific">Microlunatus parietis</name>
    <dbReference type="NCBI Taxonomy" id="682979"/>
    <lineage>
        <taxon>Bacteria</taxon>
        <taxon>Bacillati</taxon>
        <taxon>Actinomycetota</taxon>
        <taxon>Actinomycetes</taxon>
        <taxon>Propionibacteriales</taxon>
        <taxon>Propionibacteriaceae</taxon>
        <taxon>Microlunatus</taxon>
    </lineage>
</organism>
<protein>
    <recommendedName>
        <fullName evidence="1">Polysaccharide pyruvyl transferase domain-containing protein</fullName>
    </recommendedName>
</protein>
<gene>
    <name evidence="2" type="ORF">BKA15_004301</name>
</gene>
<name>A0A7Y9IA19_9ACTN</name>
<dbReference type="Proteomes" id="UP000569914">
    <property type="component" value="Unassembled WGS sequence"/>
</dbReference>
<evidence type="ECO:0000313" key="3">
    <source>
        <dbReference type="Proteomes" id="UP000569914"/>
    </source>
</evidence>
<dbReference type="RefSeq" id="WP_179754137.1">
    <property type="nucleotide sequence ID" value="NZ_JACCBU010000001.1"/>
</dbReference>
<dbReference type="InterPro" id="IPR007345">
    <property type="entry name" value="Polysacch_pyruvyl_Trfase"/>
</dbReference>
<dbReference type="AlphaFoldDB" id="A0A7Y9IA19"/>
<evidence type="ECO:0000313" key="2">
    <source>
        <dbReference type="EMBL" id="NYE72972.1"/>
    </source>
</evidence>
<feature type="domain" description="Polysaccharide pyruvyl transferase" evidence="1">
    <location>
        <begin position="76"/>
        <end position="310"/>
    </location>
</feature>
<dbReference type="EMBL" id="JACCBU010000001">
    <property type="protein sequence ID" value="NYE72972.1"/>
    <property type="molecule type" value="Genomic_DNA"/>
</dbReference>
<accession>A0A7Y9IA19</accession>
<reference evidence="2 3" key="1">
    <citation type="submission" date="2020-07" db="EMBL/GenBank/DDBJ databases">
        <title>Sequencing the genomes of 1000 actinobacteria strains.</title>
        <authorList>
            <person name="Klenk H.-P."/>
        </authorList>
    </citation>
    <scope>NUCLEOTIDE SEQUENCE [LARGE SCALE GENOMIC DNA]</scope>
    <source>
        <strain evidence="2 3">DSM 22083</strain>
    </source>
</reference>
<dbReference type="Pfam" id="PF04230">
    <property type="entry name" value="PS_pyruv_trans"/>
    <property type="match status" value="1"/>
</dbReference>
<comment type="caution">
    <text evidence="2">The sequence shown here is derived from an EMBL/GenBank/DDBJ whole genome shotgun (WGS) entry which is preliminary data.</text>
</comment>
<proteinExistence type="predicted"/>
<sequence length="451" mass="50731">MTDHANPYRILLRAHKDPLRVASAEATLRQDLIGGNTGNLVFSQSVRRLLSTEQAQITTGIFRHPPDRINADFDHLVIPLANAFRPTYADRLDRLSELLEQLTIPVTVVGVGAQASLGGRRRDAEVLDRAVSRFVRAALRKSPTIGVRGEFTLDYLNSLGFGADEVEVIGCPSMFMYGPDLKITRKVDALTPESPIALNISPYVAALGPISLDHAERYPNLIYQAQNWQTLELMINGTYPMREGAKMLTTGVPVTLDHPLIRQNRVRFFLDPRTWFEHLAQYDFSFGTRIHGNIAALLAGTPALVLAHDSRTLELAQYHRIPHRKITDLPERPDAAELYAEADWEPLNAGHAERWETFAAFLDRHRLRHVYRPGESAERFDAELAAADFPPPVETLMGADPERLYALKRRAASGPRRKPKLLRIDRDAGELSVSWRVAARRLRRVLRRSGS</sequence>